<sequence length="604" mass="67993">MAKLSSMSNATRVLAESAGVYDTGLYQDKLAQRILLLKEEIRVLQSCHNSVTPICRLPPEILSNIFVKLFRSFEKPNEWNPQTEWIRVSHVCAHWRSVALDCVTLWTRPHFTVLKFVRLALRRAGGAPLDVHFPYEAPGDFEEILGQLLSHPDSLRAVELGIDRYPSCGGGYDSDYEGGIRDLPSARVVAKWTHAPLLRELVLIGRIPSQEPFPDTFLRRGAPSLQHLDLRYLGLHWKVVPLGCQLRTLRLSHKFGDVEHRPLVAEFVASVRGMPRLEHLELKEYTPRQLLLSDAPIGTRLSFPALRRLEVTDTETYLSQFFRIIEIPNAATTMVKLIRGAERTDGLVAISQTLASLKLAFRDDSKIHTGVQGLQCDREPTPTCFHMYFEDKGVELYGSPPLLTVRFERLCVRTHKALDLVDSHLDLSTVRCLDLSLRSDLLRLADDIWRSLECLHVHTLILGCHDLQSFVSLYTSPPLHGVTTLSSRNTRSMGHDDTEGQSSPYPFPELSTLICRDIATRPRLFGGIVPIEPLIEPLIEVLQMRAAAGYPLAELLIDSCDIEVEPTNIQQLGDLLPELKVVVNLCFKPETAPPPQLESDSEDD</sequence>
<dbReference type="PANTHER" id="PTHR38926:SF5">
    <property type="entry name" value="F-BOX AND LEUCINE-RICH REPEAT PROTEIN 6"/>
    <property type="match status" value="1"/>
</dbReference>
<dbReference type="Gene3D" id="1.20.1280.50">
    <property type="match status" value="1"/>
</dbReference>
<organism evidence="2 3">
    <name type="scientific">Coprinellus micaceus</name>
    <name type="common">Glistening ink-cap mushroom</name>
    <name type="synonym">Coprinus micaceus</name>
    <dbReference type="NCBI Taxonomy" id="71717"/>
    <lineage>
        <taxon>Eukaryota</taxon>
        <taxon>Fungi</taxon>
        <taxon>Dikarya</taxon>
        <taxon>Basidiomycota</taxon>
        <taxon>Agaricomycotina</taxon>
        <taxon>Agaricomycetes</taxon>
        <taxon>Agaricomycetidae</taxon>
        <taxon>Agaricales</taxon>
        <taxon>Agaricineae</taxon>
        <taxon>Psathyrellaceae</taxon>
        <taxon>Coprinellus</taxon>
    </lineage>
</organism>
<proteinExistence type="predicted"/>
<dbReference type="EMBL" id="QPFP01000004">
    <property type="protein sequence ID" value="TEB37152.1"/>
    <property type="molecule type" value="Genomic_DNA"/>
</dbReference>
<evidence type="ECO:0000259" key="1">
    <source>
        <dbReference type="Pfam" id="PF12937"/>
    </source>
</evidence>
<reference evidence="2 3" key="1">
    <citation type="journal article" date="2019" name="Nat. Ecol. Evol.">
        <title>Megaphylogeny resolves global patterns of mushroom evolution.</title>
        <authorList>
            <person name="Varga T."/>
            <person name="Krizsan K."/>
            <person name="Foldi C."/>
            <person name="Dima B."/>
            <person name="Sanchez-Garcia M."/>
            <person name="Sanchez-Ramirez S."/>
            <person name="Szollosi G.J."/>
            <person name="Szarkandi J.G."/>
            <person name="Papp V."/>
            <person name="Albert L."/>
            <person name="Andreopoulos W."/>
            <person name="Angelini C."/>
            <person name="Antonin V."/>
            <person name="Barry K.W."/>
            <person name="Bougher N.L."/>
            <person name="Buchanan P."/>
            <person name="Buyck B."/>
            <person name="Bense V."/>
            <person name="Catcheside P."/>
            <person name="Chovatia M."/>
            <person name="Cooper J."/>
            <person name="Damon W."/>
            <person name="Desjardin D."/>
            <person name="Finy P."/>
            <person name="Geml J."/>
            <person name="Haridas S."/>
            <person name="Hughes K."/>
            <person name="Justo A."/>
            <person name="Karasinski D."/>
            <person name="Kautmanova I."/>
            <person name="Kiss B."/>
            <person name="Kocsube S."/>
            <person name="Kotiranta H."/>
            <person name="LaButti K.M."/>
            <person name="Lechner B.E."/>
            <person name="Liimatainen K."/>
            <person name="Lipzen A."/>
            <person name="Lukacs Z."/>
            <person name="Mihaltcheva S."/>
            <person name="Morgado L.N."/>
            <person name="Niskanen T."/>
            <person name="Noordeloos M.E."/>
            <person name="Ohm R.A."/>
            <person name="Ortiz-Santana B."/>
            <person name="Ovrebo C."/>
            <person name="Racz N."/>
            <person name="Riley R."/>
            <person name="Savchenko A."/>
            <person name="Shiryaev A."/>
            <person name="Soop K."/>
            <person name="Spirin V."/>
            <person name="Szebenyi C."/>
            <person name="Tomsovsky M."/>
            <person name="Tulloss R.E."/>
            <person name="Uehling J."/>
            <person name="Grigoriev I.V."/>
            <person name="Vagvolgyi C."/>
            <person name="Papp T."/>
            <person name="Martin F.M."/>
            <person name="Miettinen O."/>
            <person name="Hibbett D.S."/>
            <person name="Nagy L.G."/>
        </authorList>
    </citation>
    <scope>NUCLEOTIDE SEQUENCE [LARGE SCALE GENOMIC DNA]</scope>
    <source>
        <strain evidence="2 3">FP101781</strain>
    </source>
</reference>
<accession>A0A4Y7TU63</accession>
<dbReference type="Pfam" id="PF12937">
    <property type="entry name" value="F-box-like"/>
    <property type="match status" value="1"/>
</dbReference>
<evidence type="ECO:0000313" key="2">
    <source>
        <dbReference type="EMBL" id="TEB37152.1"/>
    </source>
</evidence>
<dbReference type="OrthoDB" id="2993888at2759"/>
<comment type="caution">
    <text evidence="2">The sequence shown here is derived from an EMBL/GenBank/DDBJ whole genome shotgun (WGS) entry which is preliminary data.</text>
</comment>
<name>A0A4Y7TU63_COPMI</name>
<dbReference type="Proteomes" id="UP000298030">
    <property type="component" value="Unassembled WGS sequence"/>
</dbReference>
<protein>
    <recommendedName>
        <fullName evidence="1">F-box domain-containing protein</fullName>
    </recommendedName>
</protein>
<dbReference type="SUPFAM" id="SSF81383">
    <property type="entry name" value="F-box domain"/>
    <property type="match status" value="1"/>
</dbReference>
<evidence type="ECO:0000313" key="3">
    <source>
        <dbReference type="Proteomes" id="UP000298030"/>
    </source>
</evidence>
<dbReference type="InterPro" id="IPR036047">
    <property type="entry name" value="F-box-like_dom_sf"/>
</dbReference>
<feature type="domain" description="F-box" evidence="1">
    <location>
        <begin position="54"/>
        <end position="111"/>
    </location>
</feature>
<gene>
    <name evidence="2" type="ORF">FA13DRAFT_1726277</name>
</gene>
<dbReference type="SUPFAM" id="SSF52047">
    <property type="entry name" value="RNI-like"/>
    <property type="match status" value="1"/>
</dbReference>
<dbReference type="InterPro" id="IPR001810">
    <property type="entry name" value="F-box_dom"/>
</dbReference>
<dbReference type="AlphaFoldDB" id="A0A4Y7TU63"/>
<keyword evidence="3" id="KW-1185">Reference proteome</keyword>
<dbReference type="PANTHER" id="PTHR38926">
    <property type="entry name" value="F-BOX DOMAIN CONTAINING PROTEIN, EXPRESSED"/>
    <property type="match status" value="1"/>
</dbReference>
<dbReference type="STRING" id="71717.A0A4Y7TU63"/>